<accession>A0A6I3MA26</accession>
<keyword evidence="3" id="KW-1185">Reference proteome</keyword>
<evidence type="ECO:0000313" key="3">
    <source>
        <dbReference type="Proteomes" id="UP000433071"/>
    </source>
</evidence>
<gene>
    <name evidence="2" type="ORF">GJ743_15780</name>
</gene>
<protein>
    <submittedName>
        <fullName evidence="2">Uncharacterized protein</fullName>
    </submittedName>
</protein>
<evidence type="ECO:0000256" key="1">
    <source>
        <dbReference type="SAM" id="MobiDB-lite"/>
    </source>
</evidence>
<dbReference type="InterPro" id="IPR027417">
    <property type="entry name" value="P-loop_NTPase"/>
</dbReference>
<dbReference type="OrthoDB" id="3884789at2"/>
<organism evidence="2 3">
    <name type="scientific">Agromyces bracchium</name>
    <dbReference type="NCBI Taxonomy" id="88376"/>
    <lineage>
        <taxon>Bacteria</taxon>
        <taxon>Bacillati</taxon>
        <taxon>Actinomycetota</taxon>
        <taxon>Actinomycetes</taxon>
        <taxon>Micrococcales</taxon>
        <taxon>Microbacteriaceae</taxon>
        <taxon>Agromyces</taxon>
    </lineage>
</organism>
<evidence type="ECO:0000313" key="2">
    <source>
        <dbReference type="EMBL" id="MTH69831.1"/>
    </source>
</evidence>
<dbReference type="RefSeq" id="WP_155052864.1">
    <property type="nucleotide sequence ID" value="NZ_BAAAIB010000008.1"/>
</dbReference>
<dbReference type="AlphaFoldDB" id="A0A6I3MA26"/>
<proteinExistence type="predicted"/>
<dbReference type="EMBL" id="WMLB01000036">
    <property type="protein sequence ID" value="MTH69831.1"/>
    <property type="molecule type" value="Genomic_DNA"/>
</dbReference>
<name>A0A6I3MA26_9MICO</name>
<dbReference type="SUPFAM" id="SSF52540">
    <property type="entry name" value="P-loop containing nucleoside triphosphate hydrolases"/>
    <property type="match status" value="1"/>
</dbReference>
<feature type="region of interest" description="Disordered" evidence="1">
    <location>
        <begin position="32"/>
        <end position="53"/>
    </location>
</feature>
<reference evidence="2 3" key="1">
    <citation type="submission" date="2019-11" db="EMBL/GenBank/DDBJ databases">
        <title>Agromyces kandeliae sp. nov., isolated from mangrove soil.</title>
        <authorList>
            <person name="Wang R."/>
        </authorList>
    </citation>
    <scope>NUCLEOTIDE SEQUENCE [LARGE SCALE GENOMIC DNA]</scope>
    <source>
        <strain evidence="2 3">JCM 11433</strain>
    </source>
</reference>
<comment type="caution">
    <text evidence="2">The sequence shown here is derived from an EMBL/GenBank/DDBJ whole genome shotgun (WGS) entry which is preliminary data.</text>
</comment>
<sequence>MSDVGGSLSLGEEAEKALSALLKAWSERPPAESSAFAESLAPTAKIPQSSPNRSAEVEHVRLLGAASGAVRPADLVAHVPDQRDQERLLSEVAADFDHTIVNERMTWTLRGPQRSAALEKVRDHPDQLAGALAQAAGITTDPPGDFLRDVLARVAGDPTSIDAATTPHVDTPAADVAQALMWAAGVGDFSQTLARVNGRAHVESIIRSYAGLLDHGLVGRERQRADLARFVDEPRPINGPVAVMTVTGIGGSGKSTLLADVILPRLHAVLDGRRPGATVVVDLDRVAFRPHAEIELSYEVTRQLGAAWPELAGPLATARAEGTQERVHLQEFASGVGTDVEYSSRGHYTFQSRVQDVLYESPRASEPVVVVLDTFEEWQRSRPYLGLRGGWNDPERVMAEWLDHVQYQMGLRDLRIVIAGRAKFETVPSEEVELPDLDDRDAALLLTSLGVEDASERLAKVVGGNPLSLQVAARFFRRLPAGDREAFLEGESIDEALDVELRRAVLYDRFLKHIEDPDVRRLAHPGLVLRRINSQLVRDVLAEPCGFKAMSAQESEMLVDKLADEVWLVRESDDGSLRHLPEVRRGMLALMSSDPKLRGTARRIHEAAAKWYNPRPEISEPLTAQNIEAFYHRMMVSQDVLDGWGPDGPDQVVRKHHAAFARELGDSVSEMPPEVDAQLRTLRDEVLPPDKAELLPKSFWAKQVELAGPALIEQDDPDAAIELFHAKSEAIDVVPDWLALAYCDAAQWDDYAAFARTRHLPQNRYDAVNRIIATDPTARDSLLTRGSPVADAFTQFVSLLARAQTDAFGPVVGHRRPRPDEMTSPTPFPVDQLRRAVVLLSEEDGRPMPLQLTDRAGLLSPNPQVMRGLAALTDDDDLERMAEQLERLAQTPEGIRSADILGRMAAEIGGSPRFRAARVNRLGPMELAALRGDNPELRPAIRNVLASVAPDDEWLKTLGAIAQPLLAIRVVDLQPAALPLLSEPTARSSVVTLVEFVDRSRVTRRFLHAVAERLSHPRLEGLVHGFDRWDDAHDRLLAAVTR</sequence>
<dbReference type="Proteomes" id="UP000433071">
    <property type="component" value="Unassembled WGS sequence"/>
</dbReference>